<dbReference type="Pfam" id="PF03936">
    <property type="entry name" value="Terpene_synth_C"/>
    <property type="match status" value="1"/>
</dbReference>
<dbReference type="InterPro" id="IPR005630">
    <property type="entry name" value="Terpene_synthase_metal-bd"/>
</dbReference>
<dbReference type="Gene3D" id="1.10.600.10">
    <property type="entry name" value="Farnesyl Diphosphate Synthase"/>
    <property type="match status" value="1"/>
</dbReference>
<dbReference type="Proteomes" id="UP000224567">
    <property type="component" value="Unassembled WGS sequence"/>
</dbReference>
<dbReference type="AlphaFoldDB" id="A0A2G2VG23"/>
<gene>
    <name evidence="3" type="ORF">CQW23_28282</name>
</gene>
<dbReference type="STRING" id="33114.A0A2G2VG23"/>
<feature type="domain" description="Terpene synthase metal-binding" evidence="2">
    <location>
        <begin position="1"/>
        <end position="70"/>
    </location>
</feature>
<dbReference type="GO" id="GO:0016114">
    <property type="term" value="P:terpenoid biosynthetic process"/>
    <property type="evidence" value="ECO:0007669"/>
    <property type="project" value="InterPro"/>
</dbReference>
<keyword evidence="1" id="KW-0479">Metal-binding</keyword>
<evidence type="ECO:0000313" key="4">
    <source>
        <dbReference type="Proteomes" id="UP000224567"/>
    </source>
</evidence>
<name>A0A2G2VG23_CAPBA</name>
<sequence length="73" mass="8473">MLAKVIVMATGMDDIYVTLDELEIFTRAVERWDIKAMVQLLDYIKICYLAPFNATNEMVYDILNEQAINVQLK</sequence>
<evidence type="ECO:0000313" key="3">
    <source>
        <dbReference type="EMBL" id="PHT31945.1"/>
    </source>
</evidence>
<dbReference type="EMBL" id="MLFT02000012">
    <property type="protein sequence ID" value="PHT31945.1"/>
    <property type="molecule type" value="Genomic_DNA"/>
</dbReference>
<dbReference type="PANTHER" id="PTHR31225">
    <property type="entry name" value="OS04G0344100 PROTEIN-RELATED"/>
    <property type="match status" value="1"/>
</dbReference>
<dbReference type="OrthoDB" id="1936865at2759"/>
<keyword evidence="4" id="KW-1185">Reference proteome</keyword>
<dbReference type="SUPFAM" id="SSF48576">
    <property type="entry name" value="Terpenoid synthases"/>
    <property type="match status" value="1"/>
</dbReference>
<reference evidence="4" key="2">
    <citation type="journal article" date="2017" name="J. Anim. Genet.">
        <title>Multiple reference genome sequences of hot pepper reveal the massive evolution of plant disease resistance genes by retroduplication.</title>
        <authorList>
            <person name="Kim S."/>
            <person name="Park J."/>
            <person name="Yeom S.-I."/>
            <person name="Kim Y.-M."/>
            <person name="Seo E."/>
            <person name="Kim K.-T."/>
            <person name="Kim M.-S."/>
            <person name="Lee J.M."/>
            <person name="Cheong K."/>
            <person name="Shin H.-S."/>
            <person name="Kim S.-B."/>
            <person name="Han K."/>
            <person name="Lee J."/>
            <person name="Park M."/>
            <person name="Lee H.-A."/>
            <person name="Lee H.-Y."/>
            <person name="Lee Y."/>
            <person name="Oh S."/>
            <person name="Lee J.H."/>
            <person name="Choi E."/>
            <person name="Choi E."/>
            <person name="Lee S.E."/>
            <person name="Jeon J."/>
            <person name="Kim H."/>
            <person name="Choi G."/>
            <person name="Song H."/>
            <person name="Lee J."/>
            <person name="Lee S.-C."/>
            <person name="Kwon J.-K."/>
            <person name="Lee H.-Y."/>
            <person name="Koo N."/>
            <person name="Hong Y."/>
            <person name="Kim R.W."/>
            <person name="Kang W.-H."/>
            <person name="Huh J.H."/>
            <person name="Kang B.-C."/>
            <person name="Yang T.-J."/>
            <person name="Lee Y.-H."/>
            <person name="Bennetzen J.L."/>
            <person name="Choi D."/>
        </authorList>
    </citation>
    <scope>NUCLEOTIDE SEQUENCE [LARGE SCALE GENOMIC DNA]</scope>
    <source>
        <strain evidence="4">cv. PBC81</strain>
    </source>
</reference>
<comment type="caution">
    <text evidence="3">The sequence shown here is derived from an EMBL/GenBank/DDBJ whole genome shotgun (WGS) entry which is preliminary data.</text>
</comment>
<dbReference type="GO" id="GO:0010333">
    <property type="term" value="F:terpene synthase activity"/>
    <property type="evidence" value="ECO:0007669"/>
    <property type="project" value="InterPro"/>
</dbReference>
<evidence type="ECO:0000256" key="1">
    <source>
        <dbReference type="ARBA" id="ARBA00022723"/>
    </source>
</evidence>
<dbReference type="PANTHER" id="PTHR31225:SF247">
    <property type="entry name" value="(-)-CAMPHENE_TRICYCLENE SYNTHASE, CHLOROPLASTIC-LIKE ISOFORM X1"/>
    <property type="match status" value="1"/>
</dbReference>
<accession>A0A2G2VG23</accession>
<reference evidence="3 4" key="1">
    <citation type="journal article" date="2017" name="Genome Biol.">
        <title>New reference genome sequences of hot pepper reveal the massive evolution of plant disease-resistance genes by retroduplication.</title>
        <authorList>
            <person name="Kim S."/>
            <person name="Park J."/>
            <person name="Yeom S.I."/>
            <person name="Kim Y.M."/>
            <person name="Seo E."/>
            <person name="Kim K.T."/>
            <person name="Kim M.S."/>
            <person name="Lee J.M."/>
            <person name="Cheong K."/>
            <person name="Shin H.S."/>
            <person name="Kim S.B."/>
            <person name="Han K."/>
            <person name="Lee J."/>
            <person name="Park M."/>
            <person name="Lee H.A."/>
            <person name="Lee H.Y."/>
            <person name="Lee Y."/>
            <person name="Oh S."/>
            <person name="Lee J.H."/>
            <person name="Choi E."/>
            <person name="Choi E."/>
            <person name="Lee S.E."/>
            <person name="Jeon J."/>
            <person name="Kim H."/>
            <person name="Choi G."/>
            <person name="Song H."/>
            <person name="Lee J."/>
            <person name="Lee S.C."/>
            <person name="Kwon J.K."/>
            <person name="Lee H.Y."/>
            <person name="Koo N."/>
            <person name="Hong Y."/>
            <person name="Kim R.W."/>
            <person name="Kang W.H."/>
            <person name="Huh J.H."/>
            <person name="Kang B.C."/>
            <person name="Yang T.J."/>
            <person name="Lee Y.H."/>
            <person name="Bennetzen J.L."/>
            <person name="Choi D."/>
        </authorList>
    </citation>
    <scope>NUCLEOTIDE SEQUENCE [LARGE SCALE GENOMIC DNA]</scope>
    <source>
        <strain evidence="4">cv. PBC81</strain>
    </source>
</reference>
<dbReference type="InterPro" id="IPR050148">
    <property type="entry name" value="Terpene_synthase-like"/>
</dbReference>
<dbReference type="InterPro" id="IPR008949">
    <property type="entry name" value="Isoprenoid_synthase_dom_sf"/>
</dbReference>
<protein>
    <submittedName>
        <fullName evidence="3">(-)-camphene/tricyclene synthase, chloroplastic</fullName>
    </submittedName>
</protein>
<organism evidence="3 4">
    <name type="scientific">Capsicum baccatum</name>
    <name type="common">Peruvian pepper</name>
    <dbReference type="NCBI Taxonomy" id="33114"/>
    <lineage>
        <taxon>Eukaryota</taxon>
        <taxon>Viridiplantae</taxon>
        <taxon>Streptophyta</taxon>
        <taxon>Embryophyta</taxon>
        <taxon>Tracheophyta</taxon>
        <taxon>Spermatophyta</taxon>
        <taxon>Magnoliopsida</taxon>
        <taxon>eudicotyledons</taxon>
        <taxon>Gunneridae</taxon>
        <taxon>Pentapetalae</taxon>
        <taxon>asterids</taxon>
        <taxon>lamiids</taxon>
        <taxon>Solanales</taxon>
        <taxon>Solanaceae</taxon>
        <taxon>Solanoideae</taxon>
        <taxon>Capsiceae</taxon>
        <taxon>Capsicum</taxon>
    </lineage>
</organism>
<evidence type="ECO:0000259" key="2">
    <source>
        <dbReference type="Pfam" id="PF03936"/>
    </source>
</evidence>
<proteinExistence type="predicted"/>
<dbReference type="GO" id="GO:0000287">
    <property type="term" value="F:magnesium ion binding"/>
    <property type="evidence" value="ECO:0007669"/>
    <property type="project" value="InterPro"/>
</dbReference>